<dbReference type="KEGG" id="smm:Smp_103430"/>
<keyword evidence="1" id="KW-1185">Reference proteome</keyword>
<dbReference type="Proteomes" id="UP000008854">
    <property type="component" value="Unassembled WGS sequence"/>
</dbReference>
<dbReference type="WBParaSite" id="Smp_103430.1">
    <property type="protein sequence ID" value="Smp_103430.1"/>
    <property type="gene ID" value="Smp_103430"/>
</dbReference>
<dbReference type="InParanoid" id="C4QPK0"/>
<evidence type="ECO:0000313" key="2">
    <source>
        <dbReference type="WBParaSite" id="Smp_103430.1"/>
    </source>
</evidence>
<dbReference type="AlphaFoldDB" id="C4QPK0"/>
<reference evidence="2" key="2">
    <citation type="submission" date="2018-12" db="UniProtKB">
        <authorList>
            <consortium name="WormBaseParasite"/>
        </authorList>
    </citation>
    <scope>IDENTIFICATION</scope>
    <source>
        <strain evidence="2">Puerto Rican</strain>
    </source>
</reference>
<organism evidence="1 2">
    <name type="scientific">Schistosoma mansoni</name>
    <name type="common">Blood fluke</name>
    <dbReference type="NCBI Taxonomy" id="6183"/>
    <lineage>
        <taxon>Eukaryota</taxon>
        <taxon>Metazoa</taxon>
        <taxon>Spiralia</taxon>
        <taxon>Lophotrochozoa</taxon>
        <taxon>Platyhelminthes</taxon>
        <taxon>Trematoda</taxon>
        <taxon>Digenea</taxon>
        <taxon>Strigeidida</taxon>
        <taxon>Schistosomatoidea</taxon>
        <taxon>Schistosomatidae</taxon>
        <taxon>Schistosoma</taxon>
    </lineage>
</organism>
<dbReference type="CTD" id="8355589"/>
<accession>C4QPK0</accession>
<dbReference type="OrthoDB" id="6306105at2759"/>
<protein>
    <submittedName>
        <fullName evidence="2">GRAS domain-containing protein</fullName>
    </submittedName>
</protein>
<proteinExistence type="predicted"/>
<dbReference type="HOGENOM" id="CLU_2576854_0_0_1"/>
<evidence type="ECO:0000313" key="1">
    <source>
        <dbReference type="Proteomes" id="UP000008854"/>
    </source>
</evidence>
<reference evidence="1" key="1">
    <citation type="journal article" date="2012" name="PLoS Negl. Trop. Dis.">
        <title>A systematically improved high quality genome and transcriptome of the human blood fluke Schistosoma mansoni.</title>
        <authorList>
            <person name="Protasio A.V."/>
            <person name="Tsai I.J."/>
            <person name="Babbage A."/>
            <person name="Nichol S."/>
            <person name="Hunt M."/>
            <person name="Aslett M.A."/>
            <person name="De Silva N."/>
            <person name="Velarde G.S."/>
            <person name="Anderson T.J."/>
            <person name="Clark R.C."/>
            <person name="Davidson C."/>
            <person name="Dillon G.P."/>
            <person name="Holroyd N.E."/>
            <person name="LoVerde P.T."/>
            <person name="Lloyd C."/>
            <person name="McQuillan J."/>
            <person name="Oliveira G."/>
            <person name="Otto T.D."/>
            <person name="Parker-Manuel S.J."/>
            <person name="Quail M.A."/>
            <person name="Wilson R.A."/>
            <person name="Zerlotini A."/>
            <person name="Dunne D.W."/>
            <person name="Berriman M."/>
        </authorList>
    </citation>
    <scope>NUCLEOTIDE SEQUENCE [LARGE SCALE GENOMIC DNA]</scope>
    <source>
        <strain evidence="1">Puerto Rican</strain>
    </source>
</reference>
<dbReference type="RefSeq" id="XP_018644473.1">
    <property type="nucleotide sequence ID" value="XM_018792750.1"/>
</dbReference>
<name>C4QPK0_SCHMA</name>
<dbReference type="GeneID" id="8355589"/>
<sequence length="81" mass="8853">MVFSASSNTLSSTESGDLFEKLTNYYHTVHALSEPPASKLIRSCFEESEDICIQVMSSVAGNEEASSSESIVLIDHSYASW</sequence>